<keyword evidence="3" id="KW-1185">Reference proteome</keyword>
<dbReference type="EMBL" id="MU002087">
    <property type="protein sequence ID" value="KAF2790211.1"/>
    <property type="molecule type" value="Genomic_DNA"/>
</dbReference>
<feature type="compositionally biased region" description="Gly residues" evidence="1">
    <location>
        <begin position="32"/>
        <end position="43"/>
    </location>
</feature>
<evidence type="ECO:0000313" key="3">
    <source>
        <dbReference type="Proteomes" id="UP000799757"/>
    </source>
</evidence>
<proteinExistence type="predicted"/>
<protein>
    <submittedName>
        <fullName evidence="2">Uncharacterized protein</fullName>
    </submittedName>
</protein>
<sequence length="133" mass="14175">MGPRAISFPRFAAQHRTLATCCSVGASSRGRPGAGPRGEGGGRTSRPRPGRARARGRRARAARMATPCLPCTTVCTQYTPHMYTEASHTHTHTHTPPPRACGRASRRSLANLRGLVCLLDSGQAPCPQLSHLP</sequence>
<dbReference type="AlphaFoldDB" id="A0A6A6X1X9"/>
<organism evidence="2 3">
    <name type="scientific">Melanomma pulvis-pyrius CBS 109.77</name>
    <dbReference type="NCBI Taxonomy" id="1314802"/>
    <lineage>
        <taxon>Eukaryota</taxon>
        <taxon>Fungi</taxon>
        <taxon>Dikarya</taxon>
        <taxon>Ascomycota</taxon>
        <taxon>Pezizomycotina</taxon>
        <taxon>Dothideomycetes</taxon>
        <taxon>Pleosporomycetidae</taxon>
        <taxon>Pleosporales</taxon>
        <taxon>Melanommataceae</taxon>
        <taxon>Melanomma</taxon>
    </lineage>
</organism>
<name>A0A6A6X1X9_9PLEO</name>
<gene>
    <name evidence="2" type="ORF">K505DRAFT_83639</name>
</gene>
<feature type="region of interest" description="Disordered" evidence="1">
    <location>
        <begin position="23"/>
        <end position="61"/>
    </location>
</feature>
<evidence type="ECO:0000313" key="2">
    <source>
        <dbReference type="EMBL" id="KAF2790211.1"/>
    </source>
</evidence>
<dbReference type="Proteomes" id="UP000799757">
    <property type="component" value="Unassembled WGS sequence"/>
</dbReference>
<evidence type="ECO:0000256" key="1">
    <source>
        <dbReference type="SAM" id="MobiDB-lite"/>
    </source>
</evidence>
<accession>A0A6A6X1X9</accession>
<feature type="compositionally biased region" description="Basic residues" evidence="1">
    <location>
        <begin position="45"/>
        <end position="61"/>
    </location>
</feature>
<reference evidence="2" key="1">
    <citation type="journal article" date="2020" name="Stud. Mycol.">
        <title>101 Dothideomycetes genomes: a test case for predicting lifestyles and emergence of pathogens.</title>
        <authorList>
            <person name="Haridas S."/>
            <person name="Albert R."/>
            <person name="Binder M."/>
            <person name="Bloem J."/>
            <person name="Labutti K."/>
            <person name="Salamov A."/>
            <person name="Andreopoulos B."/>
            <person name="Baker S."/>
            <person name="Barry K."/>
            <person name="Bills G."/>
            <person name="Bluhm B."/>
            <person name="Cannon C."/>
            <person name="Castanera R."/>
            <person name="Culley D."/>
            <person name="Daum C."/>
            <person name="Ezra D."/>
            <person name="Gonzalez J."/>
            <person name="Henrissat B."/>
            <person name="Kuo A."/>
            <person name="Liang C."/>
            <person name="Lipzen A."/>
            <person name="Lutzoni F."/>
            <person name="Magnuson J."/>
            <person name="Mondo S."/>
            <person name="Nolan M."/>
            <person name="Ohm R."/>
            <person name="Pangilinan J."/>
            <person name="Park H.-J."/>
            <person name="Ramirez L."/>
            <person name="Alfaro M."/>
            <person name="Sun H."/>
            <person name="Tritt A."/>
            <person name="Yoshinaga Y."/>
            <person name="Zwiers L.-H."/>
            <person name="Turgeon B."/>
            <person name="Goodwin S."/>
            <person name="Spatafora J."/>
            <person name="Crous P."/>
            <person name="Grigoriev I."/>
        </authorList>
    </citation>
    <scope>NUCLEOTIDE SEQUENCE</scope>
    <source>
        <strain evidence="2">CBS 109.77</strain>
    </source>
</reference>